<evidence type="ECO:0000313" key="1">
    <source>
        <dbReference type="EMBL" id="CBX28116.1"/>
    </source>
</evidence>
<dbReference type="AlphaFoldDB" id="E1YC22"/>
<reference evidence="1" key="1">
    <citation type="journal article" date="2011" name="Environ. Microbiol.">
        <title>Genomic insights into the metabolic potential of the polycyclic aromatic hydrocarbon degrading sulfate-reducing Deltaproteobacterium N47.</title>
        <authorList>
            <person name="Bergmann F."/>
            <person name="Selesi D."/>
            <person name="Weinmaier T."/>
            <person name="Tischler P."/>
            <person name="Rattei T."/>
            <person name="Meckenstock R.U."/>
        </authorList>
    </citation>
    <scope>NUCLEOTIDE SEQUENCE</scope>
</reference>
<gene>
    <name evidence="1" type="ORF">N47_G34400</name>
</gene>
<sequence>MGKVIKFQRSETKLESLLSERIESGINNLPKNLANCLRNSFSEISSFSIVKQRSFDLVVSDNLPEEEYSRIKEGVQEIIQTYENEILPVLKRLAEKEAELCMLKYGSNQ</sequence>
<accession>E1YC22</accession>
<protein>
    <submittedName>
        <fullName evidence="1">Uncharacterized protein</fullName>
    </submittedName>
</protein>
<organism evidence="1">
    <name type="scientific">uncultured Desulfobacterium sp</name>
    <dbReference type="NCBI Taxonomy" id="201089"/>
    <lineage>
        <taxon>Bacteria</taxon>
        <taxon>Pseudomonadati</taxon>
        <taxon>Thermodesulfobacteriota</taxon>
        <taxon>Desulfobacteria</taxon>
        <taxon>Desulfobacterales</taxon>
        <taxon>Desulfobacteriaceae</taxon>
        <taxon>Desulfobacterium</taxon>
        <taxon>environmental samples</taxon>
    </lineage>
</organism>
<name>E1YC22_9BACT</name>
<proteinExistence type="predicted"/>
<dbReference type="EMBL" id="FR695868">
    <property type="protein sequence ID" value="CBX28116.1"/>
    <property type="molecule type" value="Genomic_DNA"/>
</dbReference>